<sequence>MITLCALLLTLAGATLVYLASEQQRLLASPLRAGAKVAGWLLVGAGTAGWWHAAGMGPGITAALTAVMLMWVTLPYVAWWRTSTTKADGP</sequence>
<reference evidence="2 3" key="1">
    <citation type="submission" date="2020-08" db="EMBL/GenBank/DDBJ databases">
        <title>Dyella sp. G9 isolated from forest soil.</title>
        <authorList>
            <person name="Fu J."/>
            <person name="Qiu L."/>
        </authorList>
    </citation>
    <scope>NUCLEOTIDE SEQUENCE [LARGE SCALE GENOMIC DNA]</scope>
    <source>
        <strain evidence="2 3">G9</strain>
    </source>
</reference>
<organism evidence="2 3">
    <name type="scientific">Dyella telluris</name>
    <dbReference type="NCBI Taxonomy" id="2763498"/>
    <lineage>
        <taxon>Bacteria</taxon>
        <taxon>Pseudomonadati</taxon>
        <taxon>Pseudomonadota</taxon>
        <taxon>Gammaproteobacteria</taxon>
        <taxon>Lysobacterales</taxon>
        <taxon>Rhodanobacteraceae</taxon>
        <taxon>Dyella</taxon>
    </lineage>
</organism>
<feature type="transmembrane region" description="Helical" evidence="1">
    <location>
        <begin position="60"/>
        <end position="80"/>
    </location>
</feature>
<evidence type="ECO:0000313" key="3">
    <source>
        <dbReference type="Proteomes" id="UP000515873"/>
    </source>
</evidence>
<dbReference type="Proteomes" id="UP000515873">
    <property type="component" value="Chromosome"/>
</dbReference>
<evidence type="ECO:0000313" key="2">
    <source>
        <dbReference type="EMBL" id="QNK01094.1"/>
    </source>
</evidence>
<dbReference type="RefSeq" id="WP_187056558.1">
    <property type="nucleotide sequence ID" value="NZ_CP060412.1"/>
</dbReference>
<keyword evidence="1" id="KW-1133">Transmembrane helix</keyword>
<dbReference type="KEGG" id="dtl:H8F01_18845"/>
<evidence type="ECO:0000256" key="1">
    <source>
        <dbReference type="SAM" id="Phobius"/>
    </source>
</evidence>
<feature type="transmembrane region" description="Helical" evidence="1">
    <location>
        <begin position="35"/>
        <end position="53"/>
    </location>
</feature>
<dbReference type="AlphaFoldDB" id="A0A7G8Q2T6"/>
<evidence type="ECO:0008006" key="4">
    <source>
        <dbReference type="Google" id="ProtNLM"/>
    </source>
</evidence>
<keyword evidence="1" id="KW-0812">Transmembrane</keyword>
<gene>
    <name evidence="2" type="ORF">H8F01_18845</name>
</gene>
<name>A0A7G8Q2T6_9GAMM</name>
<dbReference type="EMBL" id="CP060412">
    <property type="protein sequence ID" value="QNK01094.1"/>
    <property type="molecule type" value="Genomic_DNA"/>
</dbReference>
<keyword evidence="3" id="KW-1185">Reference proteome</keyword>
<protein>
    <recommendedName>
        <fullName evidence="4">DUF3325 domain-containing protein</fullName>
    </recommendedName>
</protein>
<proteinExistence type="predicted"/>
<accession>A0A7G8Q2T6</accession>
<keyword evidence="1" id="KW-0472">Membrane</keyword>